<organism evidence="1 2">
    <name type="scientific">Mucilaginibacter dorajii</name>
    <dbReference type="NCBI Taxonomy" id="692994"/>
    <lineage>
        <taxon>Bacteria</taxon>
        <taxon>Pseudomonadati</taxon>
        <taxon>Bacteroidota</taxon>
        <taxon>Sphingobacteriia</taxon>
        <taxon>Sphingobacteriales</taxon>
        <taxon>Sphingobacteriaceae</taxon>
        <taxon>Mucilaginibacter</taxon>
    </lineage>
</organism>
<dbReference type="Proteomes" id="UP001500742">
    <property type="component" value="Unassembled WGS sequence"/>
</dbReference>
<sequence length="1361" mass="148563">MKFADVPVSPYTGTSSVSVPFYTIQAKGLNIPISIDYHTGGIRVAEDAGVAGLGWTLNAGGMISRTVRDKDDLTSDYFTGILPVKPGDLTAYQPANKLTDTTNSGPTFNTTKYLFVFNCSYLVNLAFGQTADYSGVLGGASNGTSNSDTEPDSYSYNFLGMSGKFIIRPDKSIVLEKQDNIRIQFTSAYKFVITDDSGNKYYFNDVEYGGTLSDPTSTMSSWHLSKIVTQQNDVITFHYVQTGVIQNHQGNAETYQGFCYGTGYSYAPDITAVYANYKLNSIDFTNGQVQFVYDDTREDTNGGSKLSAVKVYSKSTAGLSYIKEHDLYYSYFNGSTPADSKVEYERLRLDSVKELSGSNAIKPYQFIYSSTPTYNAGKHSYAIDHWGYYNGAGNATLIPSQQITLANSGDGISHFLSFSGANREASTSFMSAFSLQQVTYPTGGHSTFDYSPNYYDYYQSLRGPVEYPQMEIVTVDTVLIINGYGSHSGTITIKNAIGNTNATVNVAFVSKYSNGWPSADRGGYGRLSYTFLTNTTDLSDSNLDCVGMACSTSFPVALGTSSSGTFGWTAYVDPAIPAADFSLIHVTVSYQAYKVKVHQAAGINQEIAGGLRINSITDYSDATTIVKKRVWDYGYTSGGSQYTYGKLMSMPSYVRQETKYGESTGMGTCAALMLFGSSNTAITSVIQGNIVGYSKVTERTVDPVTNADIGKTVYSFFNTPDSTNIYNGYRMPGTLNTGYHLNGSMLSKQVYRNTGGAYFKVNETYNYYHTANRVDYYGLKYELTHPDYQPGVCGPGLAQGVPVQLYGFFYPLLRSERILQDSTREIVYDQNDTTKYLQSSSKSYYDNPAHYQVTRSVSTDSRGNTHVSKVTYPQDYISGSNTGNAVLDSLIGRNMVASAIEKRDSLYYSGSSTGYVTGASLSRYRQLTSGTMVADKQYKLDVPNPVNNFAPMSVSGSTVNQDSRYRQLISFDAYDAKNNIAQYTVTGQLPVSIYWDYRGMLPVAQVKNADTLSFAYTSFEGESMGHWSVASALRDSLTKTISGIKSYNLSNGAISKSGLTSTTTYIISYWTKSATPLTITGTVTGYPVNGTAIQGWYYHEHRVTGLTAISLTGTGNIDEVRLYPLNAQMQSYTHTPLVGVNGTVDARNGLSFYEYDSLQRLMNVKDQDGNILKNYDYNYAPQWAAWTNTGSPTCVQGSNGNTGYQQVQQQDTNPYSPTYNQTRIYTLGMNTTACPIPVAPTIYVKQTVGSTSTSNGLTYNTLLFKTYSDANCTIPVNVSSNLVVNYQYVTTASYADGRTPNPVATTTTVTITITSGTGQATSGSIIISGCYGIGTKQICYTPSTQVTVLAGTGYIPVNPEI</sequence>
<evidence type="ECO:0008006" key="3">
    <source>
        <dbReference type="Google" id="ProtNLM"/>
    </source>
</evidence>
<comment type="caution">
    <text evidence="1">The sequence shown here is derived from an EMBL/GenBank/DDBJ whole genome shotgun (WGS) entry which is preliminary data.</text>
</comment>
<evidence type="ECO:0000313" key="2">
    <source>
        <dbReference type="Proteomes" id="UP001500742"/>
    </source>
</evidence>
<protein>
    <recommendedName>
        <fullName evidence="3">YD repeat-containing protein</fullName>
    </recommendedName>
</protein>
<accession>A0ABP7PNW9</accession>
<keyword evidence="2" id="KW-1185">Reference proteome</keyword>
<evidence type="ECO:0000313" key="1">
    <source>
        <dbReference type="EMBL" id="GAA3968809.1"/>
    </source>
</evidence>
<dbReference type="EMBL" id="BAAAZC010000010">
    <property type="protein sequence ID" value="GAA3968809.1"/>
    <property type="molecule type" value="Genomic_DNA"/>
</dbReference>
<gene>
    <name evidence="1" type="ORF">GCM10022210_17090</name>
</gene>
<proteinExistence type="predicted"/>
<name>A0ABP7PNW9_9SPHI</name>
<reference evidence="2" key="1">
    <citation type="journal article" date="2019" name="Int. J. Syst. Evol. Microbiol.">
        <title>The Global Catalogue of Microorganisms (GCM) 10K type strain sequencing project: providing services to taxonomists for standard genome sequencing and annotation.</title>
        <authorList>
            <consortium name="The Broad Institute Genomics Platform"/>
            <consortium name="The Broad Institute Genome Sequencing Center for Infectious Disease"/>
            <person name="Wu L."/>
            <person name="Ma J."/>
        </authorList>
    </citation>
    <scope>NUCLEOTIDE SEQUENCE [LARGE SCALE GENOMIC DNA]</scope>
    <source>
        <strain evidence="2">JCM 16601</strain>
    </source>
</reference>